<evidence type="ECO:0000313" key="1">
    <source>
        <dbReference type="EMBL" id="JAE37992.1"/>
    </source>
</evidence>
<dbReference type="AlphaFoldDB" id="A0A0A9HML1"/>
<sequence length="61" mass="6856">MLQHGFQPDHACVVSLSSALGHLGRLNNGREVHAYAIKQRLHTDLQVGNTLMYMYIMCDSI</sequence>
<dbReference type="GO" id="GO:0009451">
    <property type="term" value="P:RNA modification"/>
    <property type="evidence" value="ECO:0007669"/>
    <property type="project" value="InterPro"/>
</dbReference>
<organism evidence="1">
    <name type="scientific">Arundo donax</name>
    <name type="common">Giant reed</name>
    <name type="synonym">Donax arundinaceus</name>
    <dbReference type="NCBI Taxonomy" id="35708"/>
    <lineage>
        <taxon>Eukaryota</taxon>
        <taxon>Viridiplantae</taxon>
        <taxon>Streptophyta</taxon>
        <taxon>Embryophyta</taxon>
        <taxon>Tracheophyta</taxon>
        <taxon>Spermatophyta</taxon>
        <taxon>Magnoliopsida</taxon>
        <taxon>Liliopsida</taxon>
        <taxon>Poales</taxon>
        <taxon>Poaceae</taxon>
        <taxon>PACMAD clade</taxon>
        <taxon>Arundinoideae</taxon>
        <taxon>Arundineae</taxon>
        <taxon>Arundo</taxon>
    </lineage>
</organism>
<dbReference type="GO" id="GO:0003723">
    <property type="term" value="F:RNA binding"/>
    <property type="evidence" value="ECO:0007669"/>
    <property type="project" value="InterPro"/>
</dbReference>
<proteinExistence type="predicted"/>
<protein>
    <submittedName>
        <fullName evidence="1">Uncharacterized protein</fullName>
    </submittedName>
</protein>
<accession>A0A0A9HML1</accession>
<dbReference type="PANTHER" id="PTHR47926">
    <property type="entry name" value="PENTATRICOPEPTIDE REPEAT-CONTAINING PROTEIN"/>
    <property type="match status" value="1"/>
</dbReference>
<dbReference type="Gene3D" id="1.25.40.10">
    <property type="entry name" value="Tetratricopeptide repeat domain"/>
    <property type="match status" value="1"/>
</dbReference>
<reference evidence="1" key="2">
    <citation type="journal article" date="2015" name="Data Brief">
        <title>Shoot transcriptome of the giant reed, Arundo donax.</title>
        <authorList>
            <person name="Barrero R.A."/>
            <person name="Guerrero F.D."/>
            <person name="Moolhuijzen P."/>
            <person name="Goolsby J.A."/>
            <person name="Tidwell J."/>
            <person name="Bellgard S.E."/>
            <person name="Bellgard M.I."/>
        </authorList>
    </citation>
    <scope>NUCLEOTIDE SEQUENCE</scope>
    <source>
        <tissue evidence="1">Shoot tissue taken approximately 20 cm above the soil surface</tissue>
    </source>
</reference>
<dbReference type="EMBL" id="GBRH01159904">
    <property type="protein sequence ID" value="JAE37992.1"/>
    <property type="molecule type" value="Transcribed_RNA"/>
</dbReference>
<reference evidence="1" key="1">
    <citation type="submission" date="2014-09" db="EMBL/GenBank/DDBJ databases">
        <authorList>
            <person name="Magalhaes I.L.F."/>
            <person name="Oliveira U."/>
            <person name="Santos F.R."/>
            <person name="Vidigal T.H.D.A."/>
            <person name="Brescovit A.D."/>
            <person name="Santos A.J."/>
        </authorList>
    </citation>
    <scope>NUCLEOTIDE SEQUENCE</scope>
    <source>
        <tissue evidence="1">Shoot tissue taken approximately 20 cm above the soil surface</tissue>
    </source>
</reference>
<dbReference type="InterPro" id="IPR046960">
    <property type="entry name" value="PPR_At4g14850-like_plant"/>
</dbReference>
<name>A0A0A9HML1_ARUDO</name>
<dbReference type="InterPro" id="IPR011990">
    <property type="entry name" value="TPR-like_helical_dom_sf"/>
</dbReference>